<dbReference type="Proteomes" id="UP001589610">
    <property type="component" value="Unassembled WGS sequence"/>
</dbReference>
<gene>
    <name evidence="2" type="ORF">ACFFRH_12790</name>
</gene>
<protein>
    <submittedName>
        <fullName evidence="2">SDR family NAD(P)-dependent oxidoreductase</fullName>
        <ecNumber evidence="2">1.1.1.-</ecNumber>
    </submittedName>
</protein>
<dbReference type="InterPro" id="IPR036291">
    <property type="entry name" value="NAD(P)-bd_dom_sf"/>
</dbReference>
<dbReference type="SUPFAM" id="SSF51735">
    <property type="entry name" value="NAD(P)-binding Rossmann-fold domains"/>
    <property type="match status" value="1"/>
</dbReference>
<evidence type="ECO:0000313" key="3">
    <source>
        <dbReference type="Proteomes" id="UP001589610"/>
    </source>
</evidence>
<name>A0ABV5TD99_9ACTN</name>
<sequence length="257" mass="25946">MSAGPLTGPLTGRVALVAGGTGAIGRHVATGLAAAGAAVAVHCHRSAGTAAEIVRECGGGLAVCAALPGPRSADRLLSTVEAELGPVTILVNAAEPAGAVGVAAVADVEPGTLERHLDGVRAHHELCRRALPGMRAAGFGRIVFVSGALMARPMPGMGAYAAAKAAASVLTRYVAAEEGRHGITANVVAPGRVAEPGAEEPDDPALRELSEALRRRMALPRFPAPREVARTVVALVSPEFDQVTGQTVWLTGGEFTG</sequence>
<comment type="caution">
    <text evidence="2">The sequence shown here is derived from an EMBL/GenBank/DDBJ whole genome shotgun (WGS) entry which is preliminary data.</text>
</comment>
<proteinExistence type="inferred from homology"/>
<reference evidence="2 3" key="1">
    <citation type="submission" date="2024-09" db="EMBL/GenBank/DDBJ databases">
        <authorList>
            <person name="Sun Q."/>
            <person name="Mori K."/>
        </authorList>
    </citation>
    <scope>NUCLEOTIDE SEQUENCE [LARGE SCALE GENOMIC DNA]</scope>
    <source>
        <strain evidence="2 3">JCM 3028</strain>
    </source>
</reference>
<dbReference type="Gene3D" id="3.40.50.720">
    <property type="entry name" value="NAD(P)-binding Rossmann-like Domain"/>
    <property type="match status" value="1"/>
</dbReference>
<evidence type="ECO:0000313" key="2">
    <source>
        <dbReference type="EMBL" id="MFB9676365.1"/>
    </source>
</evidence>
<dbReference type="CDD" id="cd05233">
    <property type="entry name" value="SDR_c"/>
    <property type="match status" value="1"/>
</dbReference>
<organism evidence="2 3">
    <name type="scientific">Streptosporangium vulgare</name>
    <dbReference type="NCBI Taxonomy" id="46190"/>
    <lineage>
        <taxon>Bacteria</taxon>
        <taxon>Bacillati</taxon>
        <taxon>Actinomycetota</taxon>
        <taxon>Actinomycetes</taxon>
        <taxon>Streptosporangiales</taxon>
        <taxon>Streptosporangiaceae</taxon>
        <taxon>Streptosporangium</taxon>
    </lineage>
</organism>
<dbReference type="EC" id="1.1.1.-" evidence="2"/>
<dbReference type="Pfam" id="PF13561">
    <property type="entry name" value="adh_short_C2"/>
    <property type="match status" value="1"/>
</dbReference>
<dbReference type="PANTHER" id="PTHR42879:SF2">
    <property type="entry name" value="3-OXOACYL-[ACYL-CARRIER-PROTEIN] REDUCTASE FABG"/>
    <property type="match status" value="1"/>
</dbReference>
<dbReference type="PANTHER" id="PTHR42879">
    <property type="entry name" value="3-OXOACYL-(ACYL-CARRIER-PROTEIN) REDUCTASE"/>
    <property type="match status" value="1"/>
</dbReference>
<dbReference type="EMBL" id="JBHMBS010000005">
    <property type="protein sequence ID" value="MFB9676365.1"/>
    <property type="molecule type" value="Genomic_DNA"/>
</dbReference>
<dbReference type="RefSeq" id="WP_344745208.1">
    <property type="nucleotide sequence ID" value="NZ_BAAAWW010000060.1"/>
</dbReference>
<keyword evidence="2" id="KW-0560">Oxidoreductase</keyword>
<dbReference type="PRINTS" id="PR00081">
    <property type="entry name" value="GDHRDH"/>
</dbReference>
<keyword evidence="3" id="KW-1185">Reference proteome</keyword>
<comment type="similarity">
    <text evidence="1">Belongs to the short-chain dehydrogenases/reductases (SDR) family.</text>
</comment>
<dbReference type="GO" id="GO:0016491">
    <property type="term" value="F:oxidoreductase activity"/>
    <property type="evidence" value="ECO:0007669"/>
    <property type="project" value="UniProtKB-KW"/>
</dbReference>
<accession>A0ABV5TD99</accession>
<evidence type="ECO:0000256" key="1">
    <source>
        <dbReference type="ARBA" id="ARBA00006484"/>
    </source>
</evidence>
<dbReference type="InterPro" id="IPR050259">
    <property type="entry name" value="SDR"/>
</dbReference>
<dbReference type="InterPro" id="IPR002347">
    <property type="entry name" value="SDR_fam"/>
</dbReference>